<organism evidence="3 4">
    <name type="scientific">Flavobacterium magnesitis</name>
    <dbReference type="NCBI Taxonomy" id="3138077"/>
    <lineage>
        <taxon>Bacteria</taxon>
        <taxon>Pseudomonadati</taxon>
        <taxon>Bacteroidota</taxon>
        <taxon>Flavobacteriia</taxon>
        <taxon>Flavobacteriales</taxon>
        <taxon>Flavobacteriaceae</taxon>
        <taxon>Flavobacterium</taxon>
    </lineage>
</organism>
<protein>
    <submittedName>
        <fullName evidence="3">Glycosyltransferase</fullName>
        <ecNumber evidence="3">2.4.-.-</ecNumber>
    </submittedName>
</protein>
<comment type="caution">
    <text evidence="3">The sequence shown here is derived from an EMBL/GenBank/DDBJ whole genome shotgun (WGS) entry which is preliminary data.</text>
</comment>
<gene>
    <name evidence="3" type="ORF">AAGV33_09780</name>
</gene>
<name>A0ABV4TL41_9FLAO</name>
<dbReference type="EMBL" id="JBCFQK010000012">
    <property type="protein sequence ID" value="MFA9194699.1"/>
    <property type="molecule type" value="Genomic_DNA"/>
</dbReference>
<dbReference type="GO" id="GO:0016757">
    <property type="term" value="F:glycosyltransferase activity"/>
    <property type="evidence" value="ECO:0007669"/>
    <property type="project" value="UniProtKB-KW"/>
</dbReference>
<accession>A0ABV4TL41</accession>
<evidence type="ECO:0000313" key="3">
    <source>
        <dbReference type="EMBL" id="MFA9194699.1"/>
    </source>
</evidence>
<dbReference type="InterPro" id="IPR001296">
    <property type="entry name" value="Glyco_trans_1"/>
</dbReference>
<dbReference type="PANTHER" id="PTHR46401:SF2">
    <property type="entry name" value="GLYCOSYLTRANSFERASE WBBK-RELATED"/>
    <property type="match status" value="1"/>
</dbReference>
<dbReference type="RefSeq" id="WP_373391802.1">
    <property type="nucleotide sequence ID" value="NZ_JBCFQJ010000009.1"/>
</dbReference>
<dbReference type="Pfam" id="PF00534">
    <property type="entry name" value="Glycos_transf_1"/>
    <property type="match status" value="1"/>
</dbReference>
<sequence length="373" mass="42857">MKFLIVTHVPHAVEQKQYYGYAPYVREMNIWIKQVDELILIAPLENKKPTAIDTFYEHKSIDFRSVSHFSLTNFSNTIASIFKLPKILLQIAVAMQQADNIHLRCPGNMGLLACVAQIFFPSKSKTAKYAGNWDPKAKQPWTYRLQKWILSNTFLTRNMQVLVYGNWKNQSKNIKSFFTASYSEIEKNVIQKTINPNTAIKFLFVGSLVEGKNPMYAIQLLEKLQLKNENIVLDIYGEGILRTFLEKYIEANNLKEFVVLHGNQNQEVVKKAYQESHFVVLPSKSEGWPKAIAEGMFWGCVPLATAVSCVPNMLDQDNRGILLQMDLEKDAATINKLINSPTDFERKSKATLNWSRAYTMERFETEIQKLLQA</sequence>
<keyword evidence="3" id="KW-0328">Glycosyltransferase</keyword>
<feature type="domain" description="Glycosyl transferase family 1" evidence="2">
    <location>
        <begin position="190"/>
        <end position="342"/>
    </location>
</feature>
<dbReference type="SUPFAM" id="SSF53756">
    <property type="entry name" value="UDP-Glycosyltransferase/glycogen phosphorylase"/>
    <property type="match status" value="1"/>
</dbReference>
<keyword evidence="4" id="KW-1185">Reference proteome</keyword>
<proteinExistence type="predicted"/>
<reference evidence="3 4" key="1">
    <citation type="submission" date="2024-04" db="EMBL/GenBank/DDBJ databases">
        <title>New Clade of Flavobacterium.</title>
        <authorList>
            <person name="Matos L."/>
            <person name="Proenca D.N."/>
            <person name="Fransisco R.M."/>
            <person name="Chung A.P."/>
            <person name="Maccario L."/>
            <person name="Sorensen S.J."/>
            <person name="Morais P.V."/>
        </authorList>
    </citation>
    <scope>NUCLEOTIDE SEQUENCE [LARGE SCALE GENOMIC DNA]</scope>
    <source>
        <strain evidence="3 4">FBOR7N2.3</strain>
    </source>
</reference>
<dbReference type="Gene3D" id="3.40.50.2000">
    <property type="entry name" value="Glycogen Phosphorylase B"/>
    <property type="match status" value="1"/>
</dbReference>
<evidence type="ECO:0000259" key="2">
    <source>
        <dbReference type="Pfam" id="PF00534"/>
    </source>
</evidence>
<dbReference type="EC" id="2.4.-.-" evidence="3"/>
<keyword evidence="1 3" id="KW-0808">Transferase</keyword>
<dbReference type="Proteomes" id="UP001574170">
    <property type="component" value="Unassembled WGS sequence"/>
</dbReference>
<evidence type="ECO:0000256" key="1">
    <source>
        <dbReference type="ARBA" id="ARBA00022679"/>
    </source>
</evidence>
<evidence type="ECO:0000313" key="4">
    <source>
        <dbReference type="Proteomes" id="UP001574170"/>
    </source>
</evidence>
<dbReference type="PANTHER" id="PTHR46401">
    <property type="entry name" value="GLYCOSYLTRANSFERASE WBBK-RELATED"/>
    <property type="match status" value="1"/>
</dbReference>